<dbReference type="Proteomes" id="UP000559182">
    <property type="component" value="Unassembled WGS sequence"/>
</dbReference>
<dbReference type="SMART" id="SM00044">
    <property type="entry name" value="CYCc"/>
    <property type="match status" value="1"/>
</dbReference>
<reference evidence="4 5" key="1">
    <citation type="submission" date="2020-08" db="EMBL/GenBank/DDBJ databases">
        <title>Sequencing the genomes of 1000 actinobacteria strains.</title>
        <authorList>
            <person name="Klenk H.-P."/>
        </authorList>
    </citation>
    <scope>NUCLEOTIDE SEQUENCE [LARGE SCALE GENOMIC DNA]</scope>
    <source>
        <strain evidence="4 5">DSM 105369</strain>
    </source>
</reference>
<keyword evidence="1" id="KW-0547">Nucleotide-binding</keyword>
<dbReference type="GO" id="GO:0005524">
    <property type="term" value="F:ATP binding"/>
    <property type="evidence" value="ECO:0007669"/>
    <property type="project" value="UniProtKB-KW"/>
</dbReference>
<protein>
    <submittedName>
        <fullName evidence="4">Class 3 adenylate cyclase</fullName>
    </submittedName>
</protein>
<dbReference type="GO" id="GO:0004016">
    <property type="term" value="F:adenylate cyclase activity"/>
    <property type="evidence" value="ECO:0007669"/>
    <property type="project" value="UniProtKB-ARBA"/>
</dbReference>
<dbReference type="GO" id="GO:0005737">
    <property type="term" value="C:cytoplasm"/>
    <property type="evidence" value="ECO:0007669"/>
    <property type="project" value="TreeGrafter"/>
</dbReference>
<accession>A0A839N736</accession>
<dbReference type="Pfam" id="PF00211">
    <property type="entry name" value="Guanylate_cyc"/>
    <property type="match status" value="1"/>
</dbReference>
<dbReference type="PANTHER" id="PTHR16305:SF28">
    <property type="entry name" value="GUANYLATE CYCLASE DOMAIN-CONTAINING PROTEIN"/>
    <property type="match status" value="1"/>
</dbReference>
<evidence type="ECO:0000259" key="3">
    <source>
        <dbReference type="PROSITE" id="PS50125"/>
    </source>
</evidence>
<evidence type="ECO:0000256" key="2">
    <source>
        <dbReference type="ARBA" id="ARBA00022840"/>
    </source>
</evidence>
<gene>
    <name evidence="4" type="ORF">FHU39_002553</name>
</gene>
<dbReference type="InterPro" id="IPR026870">
    <property type="entry name" value="Zinc_ribbon_dom"/>
</dbReference>
<dbReference type="SUPFAM" id="SSF55073">
    <property type="entry name" value="Nucleotide cyclase"/>
    <property type="match status" value="1"/>
</dbReference>
<dbReference type="AlphaFoldDB" id="A0A839N736"/>
<dbReference type="Pfam" id="PF13191">
    <property type="entry name" value="AAA_16"/>
    <property type="match status" value="1"/>
</dbReference>
<evidence type="ECO:0000256" key="1">
    <source>
        <dbReference type="ARBA" id="ARBA00022741"/>
    </source>
</evidence>
<comment type="caution">
    <text evidence="4">The sequence shown here is derived from an EMBL/GenBank/DDBJ whole genome shotgun (WGS) entry which is preliminary data.</text>
</comment>
<dbReference type="GO" id="GO:0009190">
    <property type="term" value="P:cyclic nucleotide biosynthetic process"/>
    <property type="evidence" value="ECO:0007669"/>
    <property type="project" value="InterPro"/>
</dbReference>
<dbReference type="PROSITE" id="PS50125">
    <property type="entry name" value="GUANYLATE_CYCLASE_2"/>
    <property type="match status" value="1"/>
</dbReference>
<keyword evidence="5" id="KW-1185">Reference proteome</keyword>
<dbReference type="InterPro" id="IPR029787">
    <property type="entry name" value="Nucleotide_cyclase"/>
</dbReference>
<dbReference type="CDD" id="cd07302">
    <property type="entry name" value="CHD"/>
    <property type="match status" value="1"/>
</dbReference>
<dbReference type="Pfam" id="PF13240">
    <property type="entry name" value="Zn_Ribbon_1"/>
    <property type="match status" value="1"/>
</dbReference>
<organism evidence="4 5">
    <name type="scientific">Flexivirga oryzae</name>
    <dbReference type="NCBI Taxonomy" id="1794944"/>
    <lineage>
        <taxon>Bacteria</taxon>
        <taxon>Bacillati</taxon>
        <taxon>Actinomycetota</taxon>
        <taxon>Actinomycetes</taxon>
        <taxon>Micrococcales</taxon>
        <taxon>Dermacoccaceae</taxon>
        <taxon>Flexivirga</taxon>
    </lineage>
</organism>
<dbReference type="PANTHER" id="PTHR16305">
    <property type="entry name" value="TESTICULAR SOLUBLE ADENYLYL CYCLASE"/>
    <property type="match status" value="1"/>
</dbReference>
<dbReference type="RefSeq" id="WP_183320723.1">
    <property type="nucleotide sequence ID" value="NZ_JACHVQ010000001.1"/>
</dbReference>
<sequence length="1029" mass="109627">MTTCARCGAELAEGVRFCSSCGAAVAQGGLQAPVRKHVVILFCDIVGSTSLGEGADPEALRERLARYFDAVSKVIWEHGGTVEKFIGDAVMAVFGVPDTREDDAVRAVRAAGGIHQAVAQLSGLHVRIGVNSGEVFVTHQPDGQFSVTGDAVNTAQRLEAAAGTDETYVGDTVAELVRDTIVLDDVGAILHKGKTVPQQVFRVAADQDRAREVREPAFVGRSAELADLTALLERAAARREGWLLTYVGDAGIGKSRLIRQFAAGSDGGLRVVVGAADAMSTAAFAPLASWLHNLDGEWESYAEQLLGDAAAPVLQRLRSAVGLSDVQTSVEDVVWAAHTLLGALCETSPVASVWDDLHWATDAQLDFVAQLAAACRNLPVLTICLARPELFDLKPGWGGGRKSRVEDVVPLDDEDVLAIAAERIALQDGDIDIVAEDLVTRADGNPQVAQLLAQSAAAGEALPASVTQLYEAALDRLATDERSLVEAGAVFGRRFPLAPVGAIADLADAAAVVDRLRARNVLEVAGEDYRFSQAVFMQTAYRTMPKRTRITRHSALAEWIAQHREEVAADTAALVASHRVRAFELLREIDGPAAELQVLQEEAADAAMEQLVSVQLRGDPSLPEAIDTALATLPRGDERHLEVAYAAILARNSGALAERWRSWLDQLDIAMAQDATWQVVRMAPRHLIEMRTGGLTFTQARDDASGMIDRLTAMGRVDSFATELAAVCLGQADADLGNLQACHDLCVERTRAAADAGRQVPQRVWLNFDLQISYSGTTPLATVVADAQRLQVVVSGQRGLWGTTTAVLAVAFACRGRFEESRRQWSAHQRTFEGADRKETVYDLQHFHQTLAAEGRMAEAADYAAKLGRRVAAETVLASGNGYAVSLLGSAAQWALFAGDLPASRRHVADAVAIELPESLRAVHANTRAFTSAVEHALAGDRAAAVEQIAIGGSIDRPEESLAVAGYLQVITAIVEHLLGDEAASRAAAGAAKAAFDAKGAVALRDQVDTWVGNADKLRAMGNHQPVTG</sequence>
<proteinExistence type="predicted"/>
<dbReference type="Gene3D" id="3.40.50.300">
    <property type="entry name" value="P-loop containing nucleotide triphosphate hydrolases"/>
    <property type="match status" value="1"/>
</dbReference>
<dbReference type="EMBL" id="JACHVQ010000001">
    <property type="protein sequence ID" value="MBB2892569.1"/>
    <property type="molecule type" value="Genomic_DNA"/>
</dbReference>
<dbReference type="InterPro" id="IPR001054">
    <property type="entry name" value="A/G_cyclase"/>
</dbReference>
<keyword evidence="2" id="KW-0067">ATP-binding</keyword>
<feature type="domain" description="Guanylate cyclase" evidence="3">
    <location>
        <begin position="39"/>
        <end position="159"/>
    </location>
</feature>
<name>A0A839N736_9MICO</name>
<evidence type="ECO:0000313" key="5">
    <source>
        <dbReference type="Proteomes" id="UP000559182"/>
    </source>
</evidence>
<evidence type="ECO:0000313" key="4">
    <source>
        <dbReference type="EMBL" id="MBB2892569.1"/>
    </source>
</evidence>
<dbReference type="Gene3D" id="3.30.70.1230">
    <property type="entry name" value="Nucleotide cyclase"/>
    <property type="match status" value="1"/>
</dbReference>
<dbReference type="InterPro" id="IPR041664">
    <property type="entry name" value="AAA_16"/>
</dbReference>
<dbReference type="GO" id="GO:0035556">
    <property type="term" value="P:intracellular signal transduction"/>
    <property type="evidence" value="ECO:0007669"/>
    <property type="project" value="InterPro"/>
</dbReference>
<dbReference type="InterPro" id="IPR027417">
    <property type="entry name" value="P-loop_NTPase"/>
</dbReference>